<feature type="region of interest" description="Disordered" evidence="1">
    <location>
        <begin position="35"/>
        <end position="64"/>
    </location>
</feature>
<dbReference type="EMBL" id="BTSX01000002">
    <property type="protein sequence ID" value="GMS82530.1"/>
    <property type="molecule type" value="Genomic_DNA"/>
</dbReference>
<dbReference type="Proteomes" id="UP001432027">
    <property type="component" value="Unassembled WGS sequence"/>
</dbReference>
<organism evidence="2 3">
    <name type="scientific">Pristionchus entomophagus</name>
    <dbReference type="NCBI Taxonomy" id="358040"/>
    <lineage>
        <taxon>Eukaryota</taxon>
        <taxon>Metazoa</taxon>
        <taxon>Ecdysozoa</taxon>
        <taxon>Nematoda</taxon>
        <taxon>Chromadorea</taxon>
        <taxon>Rhabditida</taxon>
        <taxon>Rhabditina</taxon>
        <taxon>Diplogasteromorpha</taxon>
        <taxon>Diplogasteroidea</taxon>
        <taxon>Neodiplogasteridae</taxon>
        <taxon>Pristionchus</taxon>
    </lineage>
</organism>
<accession>A0AAV5SR24</accession>
<reference evidence="2" key="1">
    <citation type="submission" date="2023-10" db="EMBL/GenBank/DDBJ databases">
        <title>Genome assembly of Pristionchus species.</title>
        <authorList>
            <person name="Yoshida K."/>
            <person name="Sommer R.J."/>
        </authorList>
    </citation>
    <scope>NUCLEOTIDE SEQUENCE</scope>
    <source>
        <strain evidence="2">RS0144</strain>
    </source>
</reference>
<name>A0AAV5SR24_9BILA</name>
<comment type="caution">
    <text evidence="2">The sequence shown here is derived from an EMBL/GenBank/DDBJ whole genome shotgun (WGS) entry which is preliminary data.</text>
</comment>
<sequence>IRMRHSKANHVGSFKPVGISLKQPIFTAFIGPSTRSSDFTHHPPHMRVSDPVRSTVSSHPLGTRVRHPWDRPIQVCLRRISER</sequence>
<proteinExistence type="predicted"/>
<protein>
    <submittedName>
        <fullName evidence="2">Uncharacterized protein</fullName>
    </submittedName>
</protein>
<evidence type="ECO:0000313" key="3">
    <source>
        <dbReference type="Proteomes" id="UP001432027"/>
    </source>
</evidence>
<dbReference type="AlphaFoldDB" id="A0AAV5SR24"/>
<feature type="non-terminal residue" evidence="2">
    <location>
        <position position="1"/>
    </location>
</feature>
<keyword evidence="3" id="KW-1185">Reference proteome</keyword>
<evidence type="ECO:0000313" key="2">
    <source>
        <dbReference type="EMBL" id="GMS82530.1"/>
    </source>
</evidence>
<gene>
    <name evidence="2" type="ORF">PENTCL1PPCAC_4705</name>
</gene>
<evidence type="ECO:0000256" key="1">
    <source>
        <dbReference type="SAM" id="MobiDB-lite"/>
    </source>
</evidence>